<dbReference type="Gene3D" id="3.40.50.720">
    <property type="entry name" value="NAD(P)-binding Rossmann-like Domain"/>
    <property type="match status" value="1"/>
</dbReference>
<accession>A0A0L0H4F2</accession>
<feature type="domain" description="CoA-binding" evidence="1">
    <location>
        <begin position="62"/>
        <end position="155"/>
    </location>
</feature>
<gene>
    <name evidence="2" type="ORF">SPPG_08289</name>
</gene>
<dbReference type="OrthoDB" id="5138418at2759"/>
<dbReference type="eggNOG" id="ENOG502S3ZG">
    <property type="taxonomic scope" value="Eukaryota"/>
</dbReference>
<dbReference type="STRING" id="645134.A0A0L0H4F2"/>
<dbReference type="EMBL" id="KQ257469">
    <property type="protein sequence ID" value="KNC96390.1"/>
    <property type="molecule type" value="Genomic_DNA"/>
</dbReference>
<keyword evidence="3" id="KW-1185">Reference proteome</keyword>
<dbReference type="SMART" id="SM00881">
    <property type="entry name" value="CoA_binding"/>
    <property type="match status" value="1"/>
</dbReference>
<organism evidence="2 3">
    <name type="scientific">Spizellomyces punctatus (strain DAOM BR117)</name>
    <dbReference type="NCBI Taxonomy" id="645134"/>
    <lineage>
        <taxon>Eukaryota</taxon>
        <taxon>Fungi</taxon>
        <taxon>Fungi incertae sedis</taxon>
        <taxon>Chytridiomycota</taxon>
        <taxon>Chytridiomycota incertae sedis</taxon>
        <taxon>Chytridiomycetes</taxon>
        <taxon>Spizellomycetales</taxon>
        <taxon>Spizellomycetaceae</taxon>
        <taxon>Spizellomyces</taxon>
    </lineage>
</organism>
<sequence length="192" mass="20705">MTKPPISPLPLALVMNNHLRNLHRFTKPLFKRLPIIAPRLNSTFGYLADIGTMGAAQNQVEFFKTGKFAVVGASADRSKYGNKVFRWYLDHNLPVVPINPKSPTIESHQTRASLSDLPCPSEYALSIITPPKVSSSVIAEAASLGIKNVWMQPGSDSPEVVALAREKGMNVIAGGPCILVSGEDAMKAAAKL</sequence>
<proteinExistence type="predicted"/>
<dbReference type="GeneID" id="27691460"/>
<dbReference type="SUPFAM" id="SSF51735">
    <property type="entry name" value="NAD(P)-binding Rossmann-fold domains"/>
    <property type="match status" value="1"/>
</dbReference>
<dbReference type="Proteomes" id="UP000053201">
    <property type="component" value="Unassembled WGS sequence"/>
</dbReference>
<name>A0A0L0H4F2_SPIPD</name>
<dbReference type="InParanoid" id="A0A0L0H4F2"/>
<reference evidence="2 3" key="1">
    <citation type="submission" date="2009-08" db="EMBL/GenBank/DDBJ databases">
        <title>The Genome Sequence of Spizellomyces punctatus strain DAOM BR117.</title>
        <authorList>
            <consortium name="The Broad Institute Genome Sequencing Platform"/>
            <person name="Russ C."/>
            <person name="Cuomo C."/>
            <person name="Shea T."/>
            <person name="Young S.K."/>
            <person name="Zeng Q."/>
            <person name="Koehrsen M."/>
            <person name="Haas B."/>
            <person name="Borodovsky M."/>
            <person name="Guigo R."/>
            <person name="Alvarado L."/>
            <person name="Berlin A."/>
            <person name="Bochicchio J."/>
            <person name="Borenstein D."/>
            <person name="Chapman S."/>
            <person name="Chen Z."/>
            <person name="Engels R."/>
            <person name="Freedman E."/>
            <person name="Gellesch M."/>
            <person name="Goldberg J."/>
            <person name="Griggs A."/>
            <person name="Gujja S."/>
            <person name="Heiman D."/>
            <person name="Hepburn T."/>
            <person name="Howarth C."/>
            <person name="Jen D."/>
            <person name="Larson L."/>
            <person name="Lewis B."/>
            <person name="Mehta T."/>
            <person name="Park D."/>
            <person name="Pearson M."/>
            <person name="Roberts A."/>
            <person name="Saif S."/>
            <person name="Shenoy N."/>
            <person name="Sisk P."/>
            <person name="Stolte C."/>
            <person name="Sykes S."/>
            <person name="Thomson T."/>
            <person name="Walk T."/>
            <person name="White J."/>
            <person name="Yandava C."/>
            <person name="Burger G."/>
            <person name="Gray M.W."/>
            <person name="Holland P.W.H."/>
            <person name="King N."/>
            <person name="Lang F.B.F."/>
            <person name="Roger A.J."/>
            <person name="Ruiz-Trillo I."/>
            <person name="Lander E."/>
            <person name="Nusbaum C."/>
        </authorList>
    </citation>
    <scope>NUCLEOTIDE SEQUENCE [LARGE SCALE GENOMIC DNA]</scope>
    <source>
        <strain evidence="2 3">DAOM BR117</strain>
    </source>
</reference>
<dbReference type="OMA" id="IYNACVL"/>
<dbReference type="PANTHER" id="PTHR33303:SF2">
    <property type="entry name" value="COA-BINDING DOMAIN-CONTAINING PROTEIN"/>
    <property type="match status" value="1"/>
</dbReference>
<dbReference type="Pfam" id="PF13380">
    <property type="entry name" value="CoA_binding_2"/>
    <property type="match status" value="1"/>
</dbReference>
<dbReference type="AlphaFoldDB" id="A0A0L0H4F2"/>
<evidence type="ECO:0000259" key="1">
    <source>
        <dbReference type="SMART" id="SM00881"/>
    </source>
</evidence>
<dbReference type="InterPro" id="IPR003781">
    <property type="entry name" value="CoA-bd"/>
</dbReference>
<dbReference type="PANTHER" id="PTHR33303">
    <property type="entry name" value="CYTOPLASMIC PROTEIN-RELATED"/>
    <property type="match status" value="1"/>
</dbReference>
<dbReference type="InterPro" id="IPR036291">
    <property type="entry name" value="NAD(P)-bd_dom_sf"/>
</dbReference>
<protein>
    <submittedName>
        <fullName evidence="2">CoA-binding protein</fullName>
    </submittedName>
</protein>
<evidence type="ECO:0000313" key="3">
    <source>
        <dbReference type="Proteomes" id="UP000053201"/>
    </source>
</evidence>
<dbReference type="RefSeq" id="XP_016604430.1">
    <property type="nucleotide sequence ID" value="XM_016756446.1"/>
</dbReference>
<dbReference type="VEuPathDB" id="FungiDB:SPPG_08289"/>
<evidence type="ECO:0000313" key="2">
    <source>
        <dbReference type="EMBL" id="KNC96390.1"/>
    </source>
</evidence>